<keyword evidence="2" id="KW-1185">Reference proteome</keyword>
<dbReference type="RefSeq" id="WP_141374396.1">
    <property type="nucleotide sequence ID" value="NZ_BAPL01000017.1"/>
</dbReference>
<dbReference type="Proteomes" id="UP000317730">
    <property type="component" value="Unassembled WGS sequence"/>
</dbReference>
<reference evidence="1 2" key="1">
    <citation type="submission" date="2019-06" db="EMBL/GenBank/DDBJ databases">
        <title>Whole genome shotgun sequence of Acetobacter peroxydans NBRC 13755.</title>
        <authorList>
            <person name="Hosoyama A."/>
            <person name="Uohara A."/>
            <person name="Ohji S."/>
            <person name="Ichikawa N."/>
        </authorList>
    </citation>
    <scope>NUCLEOTIDE SEQUENCE [LARGE SCALE GENOMIC DNA]</scope>
    <source>
        <strain evidence="1 2">NBRC 13755</strain>
    </source>
</reference>
<evidence type="ECO:0000313" key="1">
    <source>
        <dbReference type="EMBL" id="GEB84456.1"/>
    </source>
</evidence>
<sequence length="81" mass="9132">MVTEPSQIARTCERAVVTAYRELRDVGTEDVAAFNACTTLYRIHHPEASLNEARRLVSEWIDHHIVRKRSGPTKGCDCPPV</sequence>
<proteinExistence type="predicted"/>
<name>A0A4Y3TQ48_9PROT</name>
<protein>
    <submittedName>
        <fullName evidence="1">Uncharacterized protein</fullName>
    </submittedName>
</protein>
<organism evidence="1 2">
    <name type="scientific">Acetobacter peroxydans</name>
    <dbReference type="NCBI Taxonomy" id="104098"/>
    <lineage>
        <taxon>Bacteria</taxon>
        <taxon>Pseudomonadati</taxon>
        <taxon>Pseudomonadota</taxon>
        <taxon>Alphaproteobacteria</taxon>
        <taxon>Acetobacterales</taxon>
        <taxon>Acetobacteraceae</taxon>
        <taxon>Acetobacter</taxon>
    </lineage>
</organism>
<dbReference type="OrthoDB" id="7359277at2"/>
<accession>A0A4Y3TQ48</accession>
<evidence type="ECO:0000313" key="2">
    <source>
        <dbReference type="Proteomes" id="UP000317730"/>
    </source>
</evidence>
<gene>
    <name evidence="1" type="ORF">APE01nite_02530</name>
</gene>
<comment type="caution">
    <text evidence="1">The sequence shown here is derived from an EMBL/GenBank/DDBJ whole genome shotgun (WGS) entry which is preliminary data.</text>
</comment>
<dbReference type="EMBL" id="BJMV01000001">
    <property type="protein sequence ID" value="GEB84456.1"/>
    <property type="molecule type" value="Genomic_DNA"/>
</dbReference>
<dbReference type="AlphaFoldDB" id="A0A4Y3TQ48"/>